<protein>
    <submittedName>
        <fullName evidence="1">3-oxoacyl-[acyl-carrier protein] reductase</fullName>
    </submittedName>
</protein>
<dbReference type="Pfam" id="PF00106">
    <property type="entry name" value="adh_short"/>
    <property type="match status" value="1"/>
</dbReference>
<dbReference type="EMBL" id="CP030840">
    <property type="protein sequence ID" value="AXC11224.1"/>
    <property type="molecule type" value="Genomic_DNA"/>
</dbReference>
<dbReference type="RefSeq" id="WP_114206701.1">
    <property type="nucleotide sequence ID" value="NZ_CP030840.1"/>
</dbReference>
<name>A0A2Z5FXJ2_9BACT</name>
<organism evidence="1 2">
    <name type="scientific">Acidisarcina polymorpha</name>
    <dbReference type="NCBI Taxonomy" id="2211140"/>
    <lineage>
        <taxon>Bacteria</taxon>
        <taxon>Pseudomonadati</taxon>
        <taxon>Acidobacteriota</taxon>
        <taxon>Terriglobia</taxon>
        <taxon>Terriglobales</taxon>
        <taxon>Acidobacteriaceae</taxon>
        <taxon>Acidisarcina</taxon>
    </lineage>
</organism>
<dbReference type="SUPFAM" id="SSF51735">
    <property type="entry name" value="NAD(P)-binding Rossmann-fold domains"/>
    <property type="match status" value="1"/>
</dbReference>
<sequence>MLSSGVAYPLPERSIALDRLYDTVKREKGGIDVLFASAGRGEPEPLGQVKEVFFDNISNLDLRGTLFHSASPLFNDKGSIFMNGSGMSVKGFPGFSVYAGSMAALRSFESTMTSAPRHRKLETEQRHATGALDEERVASLQTGPHNQSIPRGHGSTWETSRLRKGMMFGIATTENSGITTYFASTPSVARPPRPEDT</sequence>
<dbReference type="InterPro" id="IPR002347">
    <property type="entry name" value="SDR_fam"/>
</dbReference>
<dbReference type="InterPro" id="IPR036291">
    <property type="entry name" value="NAD(P)-bd_dom_sf"/>
</dbReference>
<proteinExistence type="predicted"/>
<evidence type="ECO:0000313" key="2">
    <source>
        <dbReference type="Proteomes" id="UP000253606"/>
    </source>
</evidence>
<accession>A0A2Z5FXJ2</accession>
<dbReference type="KEGG" id="abas:ACPOL_1884"/>
<evidence type="ECO:0000313" key="1">
    <source>
        <dbReference type="EMBL" id="AXC11224.1"/>
    </source>
</evidence>
<dbReference type="AlphaFoldDB" id="A0A2Z5FXJ2"/>
<gene>
    <name evidence="1" type="ORF">ACPOL_1884</name>
</gene>
<reference evidence="1 2" key="1">
    <citation type="journal article" date="2018" name="Front. Microbiol.">
        <title>Hydrolytic Capabilities as a Key to Environmental Success: Chitinolytic and Cellulolytic Acidobacteria From Acidic Sub-arctic Soils and Boreal Peatlands.</title>
        <authorList>
            <person name="Belova S.E."/>
            <person name="Ravin N.V."/>
            <person name="Pankratov T.A."/>
            <person name="Rakitin A.L."/>
            <person name="Ivanova A.A."/>
            <person name="Beletsky A.V."/>
            <person name="Mardanov A.V."/>
            <person name="Sinninghe Damste J.S."/>
            <person name="Dedysh S.N."/>
        </authorList>
    </citation>
    <scope>NUCLEOTIDE SEQUENCE [LARGE SCALE GENOMIC DNA]</scope>
    <source>
        <strain evidence="1 2">SBC82</strain>
    </source>
</reference>
<dbReference type="Proteomes" id="UP000253606">
    <property type="component" value="Chromosome"/>
</dbReference>
<keyword evidence="2" id="KW-1185">Reference proteome</keyword>
<dbReference type="Gene3D" id="3.40.50.720">
    <property type="entry name" value="NAD(P)-binding Rossmann-like Domain"/>
    <property type="match status" value="1"/>
</dbReference>